<dbReference type="Gene3D" id="3.40.830.10">
    <property type="entry name" value="LigB-like"/>
    <property type="match status" value="1"/>
</dbReference>
<dbReference type="InterPro" id="IPR014436">
    <property type="entry name" value="Extradiol_dOase_DODA"/>
</dbReference>
<evidence type="ECO:0000256" key="1">
    <source>
        <dbReference type="ARBA" id="ARBA00001947"/>
    </source>
</evidence>
<keyword evidence="8" id="KW-1185">Reference proteome</keyword>
<name>A0ABT6XYE3_ALISE</name>
<dbReference type="InterPro" id="IPR004183">
    <property type="entry name" value="Xdiol_dOase_suB"/>
</dbReference>
<dbReference type="PANTHER" id="PTHR30096:SF0">
    <property type="entry name" value="4,5-DOPA DIOXYGENASE EXTRADIOL-LIKE PROTEIN"/>
    <property type="match status" value="1"/>
</dbReference>
<proteinExistence type="inferred from homology"/>
<keyword evidence="7" id="KW-0223">Dioxygenase</keyword>
<evidence type="ECO:0000313" key="7">
    <source>
        <dbReference type="EMBL" id="MDI9260105.1"/>
    </source>
</evidence>
<comment type="similarity">
    <text evidence="2">Belongs to the DODA-type extradiol aromatic ring-opening dioxygenase family.</text>
</comment>
<reference evidence="7 8" key="1">
    <citation type="submission" date="2023-04" db="EMBL/GenBank/DDBJ databases">
        <title>A. sendaiensis sub sp. chiapanensis a novel subspecie with specific adaptation in bacterial cell wall isolated from an active volcano.</title>
        <authorList>
            <person name="Alvarez Gutierrez P.E."/>
            <person name="Ortiz Cortes L.Y."/>
        </authorList>
    </citation>
    <scope>NUCLEOTIDE SEQUENCE [LARGE SCALE GENOMIC DNA]</scope>
    <source>
        <strain evidence="7 8">PA2</strain>
    </source>
</reference>
<dbReference type="RefSeq" id="WP_283203613.1">
    <property type="nucleotide sequence ID" value="NZ_JASGCB010000010.1"/>
</dbReference>
<dbReference type="CDD" id="cd07363">
    <property type="entry name" value="45_DOPA_Dioxygenase"/>
    <property type="match status" value="1"/>
</dbReference>
<dbReference type="PIRSF" id="PIRSF006157">
    <property type="entry name" value="Doxgns_DODA"/>
    <property type="match status" value="1"/>
</dbReference>
<dbReference type="EC" id="1.13.-.-" evidence="7"/>
<comment type="cofactor">
    <cofactor evidence="1">
        <name>Zn(2+)</name>
        <dbReference type="ChEBI" id="CHEBI:29105"/>
    </cofactor>
</comment>
<keyword evidence="5 7" id="KW-0560">Oxidoreductase</keyword>
<evidence type="ECO:0000256" key="2">
    <source>
        <dbReference type="ARBA" id="ARBA00007581"/>
    </source>
</evidence>
<dbReference type="EMBL" id="JASGCB010000010">
    <property type="protein sequence ID" value="MDI9260105.1"/>
    <property type="molecule type" value="Genomic_DNA"/>
</dbReference>
<evidence type="ECO:0000256" key="4">
    <source>
        <dbReference type="ARBA" id="ARBA00022833"/>
    </source>
</evidence>
<sequence length="267" mass="29557">MTYGMPSLFIAHGSPLVAIEDSVYGRYLDGLSPHLPVPRSIVVFSAHWTEGCQTISASPQPDTIHDFYGFPEALYQIRYPAPGDPALAARIQELLVSAGIEARLDPSRGFDHGVWTILSRIFPNASIPVVSMSVDPALRPEHQFQIGQALAPLRQDGVLIIGSGATVHNLHMLRWDREDGQAEAWAEAFEGWLQSRIAEGDLDALFAYREEAPYADWAAPRWGAEHLAPLFYAMGASHEQPKGRLLHRDWQYGSLANSVYAFGEPVR</sequence>
<dbReference type="Proteomes" id="UP001529245">
    <property type="component" value="Unassembled WGS sequence"/>
</dbReference>
<comment type="caution">
    <text evidence="7">The sequence shown here is derived from an EMBL/GenBank/DDBJ whole genome shotgun (WGS) entry which is preliminary data.</text>
</comment>
<evidence type="ECO:0000256" key="3">
    <source>
        <dbReference type="ARBA" id="ARBA00022723"/>
    </source>
</evidence>
<dbReference type="PANTHER" id="PTHR30096">
    <property type="entry name" value="4,5-DOPA DIOXYGENASE EXTRADIOL-LIKE PROTEIN"/>
    <property type="match status" value="1"/>
</dbReference>
<accession>A0ABT6XYE3</accession>
<feature type="domain" description="Extradiol ring-cleavage dioxygenase class III enzyme subunit B" evidence="6">
    <location>
        <begin position="37"/>
        <end position="262"/>
    </location>
</feature>
<organism evidence="7 8">
    <name type="scientific">Alicyclobacillus sendaiensis PA2</name>
    <dbReference type="NCBI Taxonomy" id="3029425"/>
    <lineage>
        <taxon>Bacteria</taxon>
        <taxon>Bacillati</taxon>
        <taxon>Bacillota</taxon>
        <taxon>Bacilli</taxon>
        <taxon>Bacillales</taxon>
        <taxon>Alicyclobacillaceae</taxon>
        <taxon>Alicyclobacillus</taxon>
    </lineage>
</organism>
<keyword evidence="4" id="KW-0862">Zinc</keyword>
<protein>
    <submittedName>
        <fullName evidence="7">Class III extradiol ring-cleavage dioxygenase</fullName>
        <ecNumber evidence="7">1.13.-.-</ecNumber>
    </submittedName>
</protein>
<evidence type="ECO:0000256" key="5">
    <source>
        <dbReference type="ARBA" id="ARBA00023002"/>
    </source>
</evidence>
<dbReference type="Pfam" id="PF02900">
    <property type="entry name" value="LigB"/>
    <property type="match status" value="1"/>
</dbReference>
<dbReference type="SUPFAM" id="SSF53213">
    <property type="entry name" value="LigB-like"/>
    <property type="match status" value="1"/>
</dbReference>
<evidence type="ECO:0000313" key="8">
    <source>
        <dbReference type="Proteomes" id="UP001529245"/>
    </source>
</evidence>
<gene>
    <name evidence="7" type="ORF">QID03_07855</name>
</gene>
<evidence type="ECO:0000259" key="6">
    <source>
        <dbReference type="Pfam" id="PF02900"/>
    </source>
</evidence>
<keyword evidence="3" id="KW-0479">Metal-binding</keyword>
<dbReference type="GO" id="GO:0051213">
    <property type="term" value="F:dioxygenase activity"/>
    <property type="evidence" value="ECO:0007669"/>
    <property type="project" value="UniProtKB-KW"/>
</dbReference>